<proteinExistence type="predicted"/>
<sequence>MKLQKEEYVPMADVLLRSLARDLSVFEAENHLFNSGYLQAMQNKTDEVRVKEAADLVLVQQKQSTEDLYILGDQLSKPLKILNMVIKKANVKTSLATDVLNKIKKRNFEGALMSLNSLKQIISVQSALLQTNGMKADMLTILEDAFTAITAKSNEQTAFQQQRKAFTSTNNHLYKELYRYISEVAQLGKIIFNGEQKASEYTIDHILPMLHAAKRNGSTDPTSK</sequence>
<protein>
    <submittedName>
        <fullName evidence="1">Uncharacterized protein</fullName>
    </submittedName>
</protein>
<gene>
    <name evidence="1" type="ORF">SAMN05421846_103149</name>
</gene>
<dbReference type="OrthoDB" id="1150286at2"/>
<dbReference type="AlphaFoldDB" id="A0A1G8GX78"/>
<evidence type="ECO:0000313" key="1">
    <source>
        <dbReference type="EMBL" id="SDH99016.1"/>
    </source>
</evidence>
<reference evidence="2" key="1">
    <citation type="submission" date="2016-10" db="EMBL/GenBank/DDBJ databases">
        <authorList>
            <person name="Varghese N."/>
            <person name="Submissions S."/>
        </authorList>
    </citation>
    <scope>NUCLEOTIDE SEQUENCE [LARGE SCALE GENOMIC DNA]</scope>
    <source>
        <strain evidence="2">DSM 17071</strain>
    </source>
</reference>
<dbReference type="EMBL" id="FNDW01000003">
    <property type="protein sequence ID" value="SDH99016.1"/>
    <property type="molecule type" value="Genomic_DNA"/>
</dbReference>
<keyword evidence="2" id="KW-1185">Reference proteome</keyword>
<dbReference type="RefSeq" id="WP_089856213.1">
    <property type="nucleotide sequence ID" value="NZ_FNDW01000003.1"/>
</dbReference>
<accession>A0A1G8GX78</accession>
<evidence type="ECO:0000313" key="2">
    <source>
        <dbReference type="Proteomes" id="UP000198869"/>
    </source>
</evidence>
<organism evidence="1 2">
    <name type="scientific">Chryseobacterium taeanense</name>
    <dbReference type="NCBI Taxonomy" id="311334"/>
    <lineage>
        <taxon>Bacteria</taxon>
        <taxon>Pseudomonadati</taxon>
        <taxon>Bacteroidota</taxon>
        <taxon>Flavobacteriia</taxon>
        <taxon>Flavobacteriales</taxon>
        <taxon>Weeksellaceae</taxon>
        <taxon>Chryseobacterium group</taxon>
        <taxon>Chryseobacterium</taxon>
    </lineage>
</organism>
<name>A0A1G8GX78_9FLAO</name>
<dbReference type="Proteomes" id="UP000198869">
    <property type="component" value="Unassembled WGS sequence"/>
</dbReference>